<organism evidence="1 2">
    <name type="scientific">Brachionus plicatilis</name>
    <name type="common">Marine rotifer</name>
    <name type="synonym">Brachionus muelleri</name>
    <dbReference type="NCBI Taxonomy" id="10195"/>
    <lineage>
        <taxon>Eukaryota</taxon>
        <taxon>Metazoa</taxon>
        <taxon>Spiralia</taxon>
        <taxon>Gnathifera</taxon>
        <taxon>Rotifera</taxon>
        <taxon>Eurotatoria</taxon>
        <taxon>Monogononta</taxon>
        <taxon>Pseudotrocha</taxon>
        <taxon>Ploima</taxon>
        <taxon>Brachionidae</taxon>
        <taxon>Brachionus</taxon>
    </lineage>
</organism>
<comment type="caution">
    <text evidence="1">The sequence shown here is derived from an EMBL/GenBank/DDBJ whole genome shotgun (WGS) entry which is preliminary data.</text>
</comment>
<keyword evidence="2" id="KW-1185">Reference proteome</keyword>
<protein>
    <submittedName>
        <fullName evidence="1">Uncharacterized protein</fullName>
    </submittedName>
</protein>
<dbReference type="EMBL" id="REGN01003925">
    <property type="protein sequence ID" value="RNA20063.1"/>
    <property type="molecule type" value="Genomic_DNA"/>
</dbReference>
<dbReference type="AlphaFoldDB" id="A0A3M7R8V0"/>
<accession>A0A3M7R8V0</accession>
<evidence type="ECO:0000313" key="2">
    <source>
        <dbReference type="Proteomes" id="UP000276133"/>
    </source>
</evidence>
<name>A0A3M7R8V0_BRAPC</name>
<sequence>MSYLYISSNKIVFTVFPRSVLQPQNPKHNFDAGNKHHLAHVKTFLTYTACVKVVFRVLTHVEKKYEIIKIKYRVEITMRIKKNKSLPDLFTTPALSKFT</sequence>
<reference evidence="1 2" key="1">
    <citation type="journal article" date="2018" name="Sci. Rep.">
        <title>Genomic signatures of local adaptation to the degree of environmental predictability in rotifers.</title>
        <authorList>
            <person name="Franch-Gras L."/>
            <person name="Hahn C."/>
            <person name="Garcia-Roger E.M."/>
            <person name="Carmona M.J."/>
            <person name="Serra M."/>
            <person name="Gomez A."/>
        </authorList>
    </citation>
    <scope>NUCLEOTIDE SEQUENCE [LARGE SCALE GENOMIC DNA]</scope>
    <source>
        <strain evidence="1">HYR1</strain>
    </source>
</reference>
<proteinExistence type="predicted"/>
<gene>
    <name evidence="1" type="ORF">BpHYR1_042091</name>
</gene>
<dbReference type="Proteomes" id="UP000276133">
    <property type="component" value="Unassembled WGS sequence"/>
</dbReference>
<evidence type="ECO:0000313" key="1">
    <source>
        <dbReference type="EMBL" id="RNA20063.1"/>
    </source>
</evidence>